<evidence type="ECO:0000256" key="1">
    <source>
        <dbReference type="ARBA" id="ARBA00022441"/>
    </source>
</evidence>
<dbReference type="HOGENOM" id="CLU_004253_11_1_1"/>
<dbReference type="Proteomes" id="UP000014760">
    <property type="component" value="Unassembled WGS sequence"/>
</dbReference>
<dbReference type="SUPFAM" id="SSF54695">
    <property type="entry name" value="POZ domain"/>
    <property type="match status" value="1"/>
</dbReference>
<dbReference type="InterPro" id="IPR011333">
    <property type="entry name" value="SKP1/BTB/POZ_sf"/>
</dbReference>
<organism evidence="4">
    <name type="scientific">Capitella teleta</name>
    <name type="common">Polychaete worm</name>
    <dbReference type="NCBI Taxonomy" id="283909"/>
    <lineage>
        <taxon>Eukaryota</taxon>
        <taxon>Metazoa</taxon>
        <taxon>Spiralia</taxon>
        <taxon>Lophotrochozoa</taxon>
        <taxon>Annelida</taxon>
        <taxon>Polychaeta</taxon>
        <taxon>Sedentaria</taxon>
        <taxon>Scolecida</taxon>
        <taxon>Capitellidae</taxon>
        <taxon>Capitella</taxon>
    </lineage>
</organism>
<dbReference type="InterPro" id="IPR000210">
    <property type="entry name" value="BTB/POZ_dom"/>
</dbReference>
<evidence type="ECO:0000313" key="5">
    <source>
        <dbReference type="EnsemblMetazoa" id="CapteP120168"/>
    </source>
</evidence>
<keyword evidence="1" id="KW-0880">Kelch repeat</keyword>
<keyword evidence="2" id="KW-0677">Repeat</keyword>
<evidence type="ECO:0000313" key="4">
    <source>
        <dbReference type="EMBL" id="ELT87016.1"/>
    </source>
</evidence>
<reference evidence="6" key="1">
    <citation type="submission" date="2012-12" db="EMBL/GenBank/DDBJ databases">
        <authorList>
            <person name="Hellsten U."/>
            <person name="Grimwood J."/>
            <person name="Chapman J.A."/>
            <person name="Shapiro H."/>
            <person name="Aerts A."/>
            <person name="Otillar R.P."/>
            <person name="Terry A.Y."/>
            <person name="Boore J.L."/>
            <person name="Simakov O."/>
            <person name="Marletaz F."/>
            <person name="Cho S.-J."/>
            <person name="Edsinger-Gonzales E."/>
            <person name="Havlak P."/>
            <person name="Kuo D.-H."/>
            <person name="Larsson T."/>
            <person name="Lv J."/>
            <person name="Arendt D."/>
            <person name="Savage R."/>
            <person name="Osoegawa K."/>
            <person name="de Jong P."/>
            <person name="Lindberg D.R."/>
            <person name="Seaver E.C."/>
            <person name="Weisblat D.A."/>
            <person name="Putnam N.H."/>
            <person name="Grigoriev I.V."/>
            <person name="Rokhsar D.S."/>
        </authorList>
    </citation>
    <scope>NUCLEOTIDE SEQUENCE</scope>
    <source>
        <strain evidence="6">I ESC-2004</strain>
    </source>
</reference>
<evidence type="ECO:0000256" key="2">
    <source>
        <dbReference type="ARBA" id="ARBA00022737"/>
    </source>
</evidence>
<dbReference type="EMBL" id="KB312557">
    <property type="protein sequence ID" value="ELT87016.1"/>
    <property type="molecule type" value="Genomic_DNA"/>
</dbReference>
<dbReference type="OMA" id="CTPNESC"/>
<feature type="non-terminal residue" evidence="4">
    <location>
        <position position="140"/>
    </location>
</feature>
<dbReference type="EMBL" id="AMQN01016124">
    <property type="status" value="NOT_ANNOTATED_CDS"/>
    <property type="molecule type" value="Genomic_DNA"/>
</dbReference>
<dbReference type="EnsemblMetazoa" id="CapteT120168">
    <property type="protein sequence ID" value="CapteP120168"/>
    <property type="gene ID" value="CapteG120168"/>
</dbReference>
<dbReference type="Pfam" id="PF00651">
    <property type="entry name" value="BTB"/>
    <property type="match status" value="1"/>
</dbReference>
<evidence type="ECO:0000313" key="6">
    <source>
        <dbReference type="Proteomes" id="UP000014760"/>
    </source>
</evidence>
<protein>
    <recommendedName>
        <fullName evidence="3">BTB domain-containing protein</fullName>
    </recommendedName>
</protein>
<accession>R7T376</accession>
<feature type="domain" description="BTB" evidence="3">
    <location>
        <begin position="8"/>
        <end position="75"/>
    </location>
</feature>
<dbReference type="STRING" id="283909.R7T376"/>
<reference evidence="4 6" key="2">
    <citation type="journal article" date="2013" name="Nature">
        <title>Insights into bilaterian evolution from three spiralian genomes.</title>
        <authorList>
            <person name="Simakov O."/>
            <person name="Marletaz F."/>
            <person name="Cho S.J."/>
            <person name="Edsinger-Gonzales E."/>
            <person name="Havlak P."/>
            <person name="Hellsten U."/>
            <person name="Kuo D.H."/>
            <person name="Larsson T."/>
            <person name="Lv J."/>
            <person name="Arendt D."/>
            <person name="Savage R."/>
            <person name="Osoegawa K."/>
            <person name="de Jong P."/>
            <person name="Grimwood J."/>
            <person name="Chapman J.A."/>
            <person name="Shapiro H."/>
            <person name="Aerts A."/>
            <person name="Otillar R.P."/>
            <person name="Terry A.Y."/>
            <person name="Boore J.L."/>
            <person name="Grigoriev I.V."/>
            <person name="Lindberg D.R."/>
            <person name="Seaver E.C."/>
            <person name="Weisblat D.A."/>
            <person name="Putnam N.H."/>
            <person name="Rokhsar D.S."/>
        </authorList>
    </citation>
    <scope>NUCLEOTIDE SEQUENCE</scope>
    <source>
        <strain evidence="4 6">I ESC-2004</strain>
    </source>
</reference>
<dbReference type="Gene3D" id="3.30.710.10">
    <property type="entry name" value="Potassium Channel Kv1.1, Chain A"/>
    <property type="match status" value="1"/>
</dbReference>
<gene>
    <name evidence="4" type="ORF">CAPTEDRAFT_120168</name>
</gene>
<dbReference type="SMART" id="SM00225">
    <property type="entry name" value="BTB"/>
    <property type="match status" value="1"/>
</dbReference>
<dbReference type="PANTHER" id="PTHR24412">
    <property type="entry name" value="KELCH PROTEIN"/>
    <property type="match status" value="1"/>
</dbReference>
<keyword evidence="6" id="KW-1185">Reference proteome</keyword>
<dbReference type="PROSITE" id="PS50097">
    <property type="entry name" value="BTB"/>
    <property type="match status" value="1"/>
</dbReference>
<dbReference type="AlphaFoldDB" id="R7T376"/>
<name>R7T376_CAPTE</name>
<evidence type="ECO:0000259" key="3">
    <source>
        <dbReference type="PROSITE" id="PS50097"/>
    </source>
</evidence>
<dbReference type="OrthoDB" id="6268961at2759"/>
<dbReference type="CDD" id="cd18186">
    <property type="entry name" value="BTB_POZ_ZBTB_KLHL-like"/>
    <property type="match status" value="1"/>
</dbReference>
<reference evidence="5" key="3">
    <citation type="submission" date="2015-06" db="UniProtKB">
        <authorList>
            <consortium name="EnsemblMetazoa"/>
        </authorList>
    </citation>
    <scope>IDENTIFICATION</scope>
</reference>
<dbReference type="PANTHER" id="PTHR24412:SF450">
    <property type="entry name" value="KELCH-LIKE PROTEIN DIABLO"/>
    <property type="match status" value="1"/>
</dbReference>
<proteinExistence type="predicted"/>
<sequence length="140" mass="15892">MRHSDEMVDTVLVFGETRVKCHRLVLAATCEYFRRMLQADMQERGAGEISIKDVSSATGILLVDYLYTGNIQISVENAEAILAASDRFLLTKLKKIAEDFLCGQVGSTNCVSFRYFARLFSLNSLLEVTQKYLTDHWKEL</sequence>